<organism evidence="1 2">
    <name type="scientific">Listeria seeligeri</name>
    <dbReference type="NCBI Taxonomy" id="1640"/>
    <lineage>
        <taxon>Bacteria</taxon>
        <taxon>Bacillati</taxon>
        <taxon>Bacillota</taxon>
        <taxon>Bacilli</taxon>
        <taxon>Bacillales</taxon>
        <taxon>Listeriaceae</taxon>
        <taxon>Listeria</taxon>
    </lineage>
</organism>
<dbReference type="RefSeq" id="WP_178387204.1">
    <property type="nucleotide sequence ID" value="NZ_CP124262.1"/>
</dbReference>
<dbReference type="EMBL" id="JAARRG010000006">
    <property type="protein sequence ID" value="MBC1486583.1"/>
    <property type="molecule type" value="Genomic_DNA"/>
</dbReference>
<gene>
    <name evidence="1" type="ORF">HB897_10115</name>
</gene>
<evidence type="ECO:0000313" key="2">
    <source>
        <dbReference type="Proteomes" id="UP000523362"/>
    </source>
</evidence>
<reference evidence="1 2" key="1">
    <citation type="submission" date="2020-03" db="EMBL/GenBank/DDBJ databases">
        <title>Soil Listeria distribution.</title>
        <authorList>
            <person name="Liao J."/>
            <person name="Wiedmann M."/>
        </authorList>
    </citation>
    <scope>NUCLEOTIDE SEQUENCE [LARGE SCALE GENOMIC DNA]</scope>
    <source>
        <strain evidence="1 2">FSL L7-1560</strain>
    </source>
</reference>
<proteinExistence type="predicted"/>
<evidence type="ECO:0000313" key="1">
    <source>
        <dbReference type="EMBL" id="MBC1486583.1"/>
    </source>
</evidence>
<protein>
    <submittedName>
        <fullName evidence="1">Uncharacterized protein</fullName>
    </submittedName>
</protein>
<comment type="caution">
    <text evidence="1">The sequence shown here is derived from an EMBL/GenBank/DDBJ whole genome shotgun (WGS) entry which is preliminary data.</text>
</comment>
<sequence length="51" mass="5276">MKIRAILMGLCLSTSIVTLPVVSEVNACGGEGAKDQAAFNVQNKSPSKKGL</sequence>
<dbReference type="Proteomes" id="UP000523362">
    <property type="component" value="Unassembled WGS sequence"/>
</dbReference>
<dbReference type="AlphaFoldDB" id="A0A7X0X378"/>
<accession>A0A7X0X378</accession>
<name>A0A7X0X378_LISSE</name>